<sequence length="62" mass="7123">MLLIKVGGIMISRHPQIQVQQRAQFLRKTFFEISESTSEGAWLSVSVFCAFPATCFLIKRYI</sequence>
<evidence type="ECO:0000313" key="2">
    <source>
        <dbReference type="Proteomes" id="UP000222564"/>
    </source>
</evidence>
<proteinExistence type="predicted"/>
<gene>
    <name evidence="1" type="ORF">P378_14690</name>
</gene>
<dbReference type="EMBL" id="AWQQ01000088">
    <property type="protein sequence ID" value="PHJ37618.1"/>
    <property type="molecule type" value="Genomic_DNA"/>
</dbReference>
<protein>
    <submittedName>
        <fullName evidence="1">Uncharacterized protein</fullName>
    </submittedName>
</protein>
<keyword evidence="2" id="KW-1185">Reference proteome</keyword>
<name>A0A2C6MC51_9FIRM</name>
<dbReference type="Proteomes" id="UP000222564">
    <property type="component" value="Unassembled WGS sequence"/>
</dbReference>
<dbReference type="AlphaFoldDB" id="A0A2C6MC51"/>
<reference evidence="1 2" key="1">
    <citation type="submission" date="2013-09" db="EMBL/GenBank/DDBJ databases">
        <title>Biodegradation of hydrocarbons in the deep terrestrial subsurface : characterization of a microbial consortium composed of two Desulfotomaculum species originating from a deep geological formation.</title>
        <authorList>
            <person name="Aullo T."/>
            <person name="Berlendis S."/>
            <person name="Lascourreges J.-F."/>
            <person name="Dessort D."/>
            <person name="Saint-Laurent S."/>
            <person name="Schraauwers B."/>
            <person name="Mas J."/>
            <person name="Magot M."/>
            <person name="Ranchou-Peyruse A."/>
        </authorList>
    </citation>
    <scope>NUCLEOTIDE SEQUENCE [LARGE SCALE GENOMIC DNA]</scope>
    <source>
        <strain evidence="1 2">Bs107</strain>
    </source>
</reference>
<accession>A0A2C6MC51</accession>
<comment type="caution">
    <text evidence="1">The sequence shown here is derived from an EMBL/GenBank/DDBJ whole genome shotgun (WGS) entry which is preliminary data.</text>
</comment>
<organism evidence="1 2">
    <name type="scientific">Desulforamulus profundi</name>
    <dbReference type="NCBI Taxonomy" id="1383067"/>
    <lineage>
        <taxon>Bacteria</taxon>
        <taxon>Bacillati</taxon>
        <taxon>Bacillota</taxon>
        <taxon>Clostridia</taxon>
        <taxon>Eubacteriales</taxon>
        <taxon>Peptococcaceae</taxon>
        <taxon>Desulforamulus</taxon>
    </lineage>
</organism>
<evidence type="ECO:0000313" key="1">
    <source>
        <dbReference type="EMBL" id="PHJ37618.1"/>
    </source>
</evidence>